<evidence type="ECO:0000313" key="2">
    <source>
        <dbReference type="Proteomes" id="UP001596060"/>
    </source>
</evidence>
<dbReference type="Proteomes" id="UP001596060">
    <property type="component" value="Unassembled WGS sequence"/>
</dbReference>
<keyword evidence="2" id="KW-1185">Reference proteome</keyword>
<reference evidence="2" key="1">
    <citation type="journal article" date="2019" name="Int. J. Syst. Evol. Microbiol.">
        <title>The Global Catalogue of Microorganisms (GCM) 10K type strain sequencing project: providing services to taxonomists for standard genome sequencing and annotation.</title>
        <authorList>
            <consortium name="The Broad Institute Genomics Platform"/>
            <consortium name="The Broad Institute Genome Sequencing Center for Infectious Disease"/>
            <person name="Wu L."/>
            <person name="Ma J."/>
        </authorList>
    </citation>
    <scope>NUCLEOTIDE SEQUENCE [LARGE SCALE GENOMIC DNA]</scope>
    <source>
        <strain evidence="2">CCUG 43117</strain>
    </source>
</reference>
<organism evidence="1 2">
    <name type="scientific">Bosea massiliensis</name>
    <dbReference type="NCBI Taxonomy" id="151419"/>
    <lineage>
        <taxon>Bacteria</taxon>
        <taxon>Pseudomonadati</taxon>
        <taxon>Pseudomonadota</taxon>
        <taxon>Alphaproteobacteria</taxon>
        <taxon>Hyphomicrobiales</taxon>
        <taxon>Boseaceae</taxon>
        <taxon>Bosea</taxon>
    </lineage>
</organism>
<gene>
    <name evidence="1" type="ORF">ACFPN9_21155</name>
</gene>
<evidence type="ECO:0008006" key="3">
    <source>
        <dbReference type="Google" id="ProtNLM"/>
    </source>
</evidence>
<dbReference type="SUPFAM" id="SSF53955">
    <property type="entry name" value="Lysozyme-like"/>
    <property type="match status" value="1"/>
</dbReference>
<name>A0ABW0P7F4_9HYPH</name>
<evidence type="ECO:0000313" key="1">
    <source>
        <dbReference type="EMBL" id="MFC5507758.1"/>
    </source>
</evidence>
<proteinExistence type="predicted"/>
<dbReference type="InterPro" id="IPR023346">
    <property type="entry name" value="Lysozyme-like_dom_sf"/>
</dbReference>
<accession>A0ABW0P7F4</accession>
<comment type="caution">
    <text evidence="1">The sequence shown here is derived from an EMBL/GenBank/DDBJ whole genome shotgun (WGS) entry which is preliminary data.</text>
</comment>
<sequence>MDERLSPALVSAKLSNLLPSNHELTSVVPRDIASFCPAYASQGPADRAIFWRALLTAIVKPESNYQTATAYWEDGRQQQYSLGLLQLSYNDNAGYSCGFTTEAQVTNPDRNLACGIRIVSKLVRRDGRIGGDGDNTSGAAAYWSTLRSSSRARAEIIGVTAELPVCQAS</sequence>
<protein>
    <recommendedName>
        <fullName evidence="3">Transglycosylase SLT domain-containing protein</fullName>
    </recommendedName>
</protein>
<dbReference type="EMBL" id="JBHSLU010000069">
    <property type="protein sequence ID" value="MFC5507758.1"/>
    <property type="molecule type" value="Genomic_DNA"/>
</dbReference>
<dbReference type="RefSeq" id="WP_068078891.1">
    <property type="nucleotide sequence ID" value="NZ_JBHSLU010000069.1"/>
</dbReference>